<dbReference type="EMBL" id="JAGGLV010000014">
    <property type="protein sequence ID" value="MBP2114030.1"/>
    <property type="molecule type" value="Genomic_DNA"/>
</dbReference>
<feature type="region of interest" description="Disordered" evidence="1">
    <location>
        <begin position="127"/>
        <end position="149"/>
    </location>
</feature>
<comment type="caution">
    <text evidence="2">The sequence shown here is derived from an EMBL/GenBank/DDBJ whole genome shotgun (WGS) entry which is preliminary data.</text>
</comment>
<dbReference type="Proteomes" id="UP000773462">
    <property type="component" value="Unassembled WGS sequence"/>
</dbReference>
<reference evidence="2 3" key="1">
    <citation type="submission" date="2021-03" db="EMBL/GenBank/DDBJ databases">
        <title>Genomic Encyclopedia of Type Strains, Phase IV (KMG-IV): sequencing the most valuable type-strain genomes for metagenomic binning, comparative biology and taxonomic classification.</title>
        <authorList>
            <person name="Goeker M."/>
        </authorList>
    </citation>
    <scope>NUCLEOTIDE SEQUENCE [LARGE SCALE GENOMIC DNA]</scope>
    <source>
        <strain evidence="2 3">DSM 101953</strain>
    </source>
</reference>
<keyword evidence="3" id="KW-1185">Reference proteome</keyword>
<evidence type="ECO:0000313" key="3">
    <source>
        <dbReference type="Proteomes" id="UP000773462"/>
    </source>
</evidence>
<evidence type="ECO:0000313" key="2">
    <source>
        <dbReference type="EMBL" id="MBP2114030.1"/>
    </source>
</evidence>
<accession>A0ABS4NVD6</accession>
<organism evidence="2 3">
    <name type="scientific">Paenibacillus silagei</name>
    <dbReference type="NCBI Taxonomy" id="1670801"/>
    <lineage>
        <taxon>Bacteria</taxon>
        <taxon>Bacillati</taxon>
        <taxon>Bacillota</taxon>
        <taxon>Bacilli</taxon>
        <taxon>Bacillales</taxon>
        <taxon>Paenibacillaceae</taxon>
        <taxon>Paenibacillus</taxon>
    </lineage>
</organism>
<proteinExistence type="predicted"/>
<evidence type="ECO:0000256" key="1">
    <source>
        <dbReference type="SAM" id="MobiDB-lite"/>
    </source>
</evidence>
<sequence length="149" mass="17043">MSYVRVSGWWRSFFHGRKQTCLSRHNSSMKMSSVPNTECRPFNCLTYLIQQTDHKWAGRAASAKCNRKTDYNWTGCAASAKCNRKTDYNWTGWVASAKCNRKTDHNWTGCAASAKCNRKTDHNWPGRASSAKCGRKTGMTRQRPCHPQE</sequence>
<gene>
    <name evidence="2" type="ORF">J2Z70_004191</name>
</gene>
<protein>
    <submittedName>
        <fullName evidence="2">Uncharacterized protein</fullName>
    </submittedName>
</protein>
<name>A0ABS4NVD6_9BACL</name>